<accession>F9XDT4</accession>
<reference evidence="2 3" key="1">
    <citation type="journal article" date="2011" name="PLoS Genet.">
        <title>Finished genome of the fungal wheat pathogen Mycosphaerella graminicola reveals dispensome structure, chromosome plasticity, and stealth pathogenesis.</title>
        <authorList>
            <person name="Goodwin S.B."/>
            <person name="Ben M'barek S."/>
            <person name="Dhillon B."/>
            <person name="Wittenberg A.H.J."/>
            <person name="Crane C.F."/>
            <person name="Hane J.K."/>
            <person name="Foster A.J."/>
            <person name="Van der Lee T.A.J."/>
            <person name="Grimwood J."/>
            <person name="Aerts A."/>
            <person name="Antoniw J."/>
            <person name="Bailey A."/>
            <person name="Bluhm B."/>
            <person name="Bowler J."/>
            <person name="Bristow J."/>
            <person name="van der Burgt A."/>
            <person name="Canto-Canche B."/>
            <person name="Churchill A.C.L."/>
            <person name="Conde-Ferraez L."/>
            <person name="Cools H.J."/>
            <person name="Coutinho P.M."/>
            <person name="Csukai M."/>
            <person name="Dehal P."/>
            <person name="De Wit P."/>
            <person name="Donzelli B."/>
            <person name="van de Geest H.C."/>
            <person name="van Ham R.C.H.J."/>
            <person name="Hammond-Kosack K.E."/>
            <person name="Henrissat B."/>
            <person name="Kilian A."/>
            <person name="Kobayashi A.K."/>
            <person name="Koopmann E."/>
            <person name="Kourmpetis Y."/>
            <person name="Kuzniar A."/>
            <person name="Lindquist E."/>
            <person name="Lombard V."/>
            <person name="Maliepaard C."/>
            <person name="Martins N."/>
            <person name="Mehrabi R."/>
            <person name="Nap J.P.H."/>
            <person name="Ponomarenko A."/>
            <person name="Rudd J.J."/>
            <person name="Salamov A."/>
            <person name="Schmutz J."/>
            <person name="Schouten H.J."/>
            <person name="Shapiro H."/>
            <person name="Stergiopoulos I."/>
            <person name="Torriani S.F.F."/>
            <person name="Tu H."/>
            <person name="de Vries R.P."/>
            <person name="Waalwijk C."/>
            <person name="Ware S.B."/>
            <person name="Wiebenga A."/>
            <person name="Zwiers L.-H."/>
            <person name="Oliver R.P."/>
            <person name="Grigoriev I.V."/>
            <person name="Kema G.H.J."/>
        </authorList>
    </citation>
    <scope>NUCLEOTIDE SEQUENCE [LARGE SCALE GENOMIC DNA]</scope>
    <source>
        <strain evidence="3">CBS 115943 / IPO323</strain>
    </source>
</reference>
<sequence>MTGTKIGSPISWARGEYEQGRSAARCVTDMLTHVSNPVLESLEDLQGCSVTIGGSALHTCAYTSNGDHSIKACVFRKVNVHGSQDIHKRNCRHRVPPGRQLCKEDTCSKVEVGGCPAGNSSALSIDIRLQSTQIWVHIHAKRVVTAKKQSRMHLPRIQVDHMGTDVALYVNLSIASYFVNDAYSWNPKLTAPNVLRRLQVLEIVLIPNRNSTYVPDTRIEHDVASSHSIQSTPAAATHYSSISRTPTTQLDHQPPRASYRIQKQQTPTTSQPDISIKYQITPPPSSIIDQPKPPTTNRPKTTDQVIPTHPRQTIH</sequence>
<dbReference type="InParanoid" id="F9XDT4"/>
<dbReference type="HOGENOM" id="CLU_883410_0_0_1"/>
<protein>
    <submittedName>
        <fullName evidence="2">Uncharacterized protein</fullName>
    </submittedName>
</protein>
<gene>
    <name evidence="2" type="ORF">MYCGRDRAFT_94027</name>
</gene>
<dbReference type="Proteomes" id="UP000008062">
    <property type="component" value="Chromosome 6"/>
</dbReference>
<name>F9XDT4_ZYMTI</name>
<proteinExistence type="predicted"/>
<feature type="compositionally biased region" description="Polar residues" evidence="1">
    <location>
        <begin position="225"/>
        <end position="251"/>
    </location>
</feature>
<organism evidence="2 3">
    <name type="scientific">Zymoseptoria tritici (strain CBS 115943 / IPO323)</name>
    <name type="common">Speckled leaf blotch fungus</name>
    <name type="synonym">Septoria tritici</name>
    <dbReference type="NCBI Taxonomy" id="336722"/>
    <lineage>
        <taxon>Eukaryota</taxon>
        <taxon>Fungi</taxon>
        <taxon>Dikarya</taxon>
        <taxon>Ascomycota</taxon>
        <taxon>Pezizomycotina</taxon>
        <taxon>Dothideomycetes</taxon>
        <taxon>Dothideomycetidae</taxon>
        <taxon>Mycosphaerellales</taxon>
        <taxon>Mycosphaerellaceae</taxon>
        <taxon>Zymoseptoria</taxon>
    </lineage>
</organism>
<evidence type="ECO:0000313" key="2">
    <source>
        <dbReference type="EMBL" id="EGP86746.1"/>
    </source>
</evidence>
<evidence type="ECO:0000313" key="3">
    <source>
        <dbReference type="Proteomes" id="UP000008062"/>
    </source>
</evidence>
<feature type="compositionally biased region" description="Polar residues" evidence="1">
    <location>
        <begin position="261"/>
        <end position="273"/>
    </location>
</feature>
<feature type="compositionally biased region" description="Pro residues" evidence="1">
    <location>
        <begin position="281"/>
        <end position="296"/>
    </location>
</feature>
<dbReference type="RefSeq" id="XP_003851770.1">
    <property type="nucleotide sequence ID" value="XM_003851722.1"/>
</dbReference>
<feature type="region of interest" description="Disordered" evidence="1">
    <location>
        <begin position="224"/>
        <end position="315"/>
    </location>
</feature>
<evidence type="ECO:0000256" key="1">
    <source>
        <dbReference type="SAM" id="MobiDB-lite"/>
    </source>
</evidence>
<dbReference type="EMBL" id="CM001201">
    <property type="protein sequence ID" value="EGP86746.1"/>
    <property type="molecule type" value="Genomic_DNA"/>
</dbReference>
<dbReference type="GeneID" id="13401709"/>
<keyword evidence="3" id="KW-1185">Reference proteome</keyword>
<dbReference type="AlphaFoldDB" id="F9XDT4"/>
<dbReference type="KEGG" id="ztr:MYCGRDRAFT_94027"/>